<dbReference type="SUPFAM" id="SSF69318">
    <property type="entry name" value="Integrin alpha N-terminal domain"/>
    <property type="match status" value="1"/>
</dbReference>
<protein>
    <recommendedName>
        <fullName evidence="4">VCBS repeat-containing protein</fullName>
    </recommendedName>
</protein>
<reference evidence="2 3" key="1">
    <citation type="submission" date="2015-10" db="EMBL/GenBank/DDBJ databases">
        <title>Draft genome sequence of Streptomyces griseoruber DSM 40281, type strain for the species Streptomyces griseoruber.</title>
        <authorList>
            <person name="Ruckert C."/>
            <person name="Winkler A."/>
            <person name="Kalinowski J."/>
            <person name="Kampfer P."/>
            <person name="Glaeser S."/>
        </authorList>
    </citation>
    <scope>NUCLEOTIDE SEQUENCE [LARGE SCALE GENOMIC DNA]</scope>
    <source>
        <strain evidence="2 3">DSM 40281</strain>
    </source>
</reference>
<proteinExistence type="predicted"/>
<name>A0A101SLG0_9ACTN</name>
<dbReference type="RefSeq" id="WP_055638439.1">
    <property type="nucleotide sequence ID" value="NZ_JBIRRP010000019.1"/>
</dbReference>
<dbReference type="PROSITE" id="PS51257">
    <property type="entry name" value="PROKAR_LIPOPROTEIN"/>
    <property type="match status" value="1"/>
</dbReference>
<sequence>MGRFTPGVFVAAGLLFFTGCEDVLGPPPPTPDGPSSVTACVTDSGELIADLNDDGRPDRVADPTRQGAGLTVTFGFGTPYENRAGRRALADHAGTHQNYVRAAVADFDRDGWSDLVVVAGENQLGDDPIPPKLAELRFGPFSNTGRARRIRQLDLGPTKDIEVADFNHDRYPDLSAYTYTGDGVYAWEARLGEPGRGLGPDTREFTVDDTGQADPSAFPATGPALFSPRC</sequence>
<dbReference type="Proteomes" id="UP000052982">
    <property type="component" value="Unassembled WGS sequence"/>
</dbReference>
<keyword evidence="3" id="KW-1185">Reference proteome</keyword>
<gene>
    <name evidence="2" type="ORF">AQJ64_38050</name>
</gene>
<organism evidence="2 3">
    <name type="scientific">Streptomyces griseoruber</name>
    <dbReference type="NCBI Taxonomy" id="1943"/>
    <lineage>
        <taxon>Bacteria</taxon>
        <taxon>Bacillati</taxon>
        <taxon>Actinomycetota</taxon>
        <taxon>Actinomycetes</taxon>
        <taxon>Kitasatosporales</taxon>
        <taxon>Streptomycetaceae</taxon>
        <taxon>Streptomyces</taxon>
    </lineage>
</organism>
<feature type="region of interest" description="Disordered" evidence="1">
    <location>
        <begin position="208"/>
        <end position="230"/>
    </location>
</feature>
<evidence type="ECO:0000313" key="3">
    <source>
        <dbReference type="Proteomes" id="UP000052982"/>
    </source>
</evidence>
<comment type="caution">
    <text evidence="2">The sequence shown here is derived from an EMBL/GenBank/DDBJ whole genome shotgun (WGS) entry which is preliminary data.</text>
</comment>
<dbReference type="OrthoDB" id="4196863at2"/>
<dbReference type="AlphaFoldDB" id="A0A101SLG0"/>
<dbReference type="EMBL" id="LMWW01000066">
    <property type="protein sequence ID" value="KUN76370.1"/>
    <property type="molecule type" value="Genomic_DNA"/>
</dbReference>
<evidence type="ECO:0008006" key="4">
    <source>
        <dbReference type="Google" id="ProtNLM"/>
    </source>
</evidence>
<dbReference type="STRING" id="1943.AQJ64_38050"/>
<accession>A0A101SLG0</accession>
<evidence type="ECO:0000313" key="2">
    <source>
        <dbReference type="EMBL" id="KUN76370.1"/>
    </source>
</evidence>
<dbReference type="InterPro" id="IPR028994">
    <property type="entry name" value="Integrin_alpha_N"/>
</dbReference>
<evidence type="ECO:0000256" key="1">
    <source>
        <dbReference type="SAM" id="MobiDB-lite"/>
    </source>
</evidence>